<protein>
    <submittedName>
        <fullName evidence="1">Transferase hexapeptide repeat-containing protein</fullName>
    </submittedName>
</protein>
<accession>M5RHG0</accession>
<gene>
    <name evidence="1" type="ORF">RMSM_04295</name>
</gene>
<evidence type="ECO:0000313" key="2">
    <source>
        <dbReference type="Proteomes" id="UP000011991"/>
    </source>
</evidence>
<dbReference type="AlphaFoldDB" id="M5RHG0"/>
<dbReference type="Gene3D" id="2.160.10.10">
    <property type="entry name" value="Hexapeptide repeat proteins"/>
    <property type="match status" value="1"/>
</dbReference>
<dbReference type="PATRIC" id="fig|1265738.3.peg.4304"/>
<dbReference type="GO" id="GO:0016740">
    <property type="term" value="F:transferase activity"/>
    <property type="evidence" value="ECO:0007669"/>
    <property type="project" value="UniProtKB-KW"/>
</dbReference>
<dbReference type="EMBL" id="ANOG01000614">
    <property type="protein sequence ID" value="EMI18775.1"/>
    <property type="molecule type" value="Genomic_DNA"/>
</dbReference>
<reference evidence="1 2" key="1">
    <citation type="journal article" date="2013" name="Mar. Genomics">
        <title>Expression of sulfatases in Rhodopirellula baltica and the diversity of sulfatases in the genus Rhodopirellula.</title>
        <authorList>
            <person name="Wegner C.E."/>
            <person name="Richter-Heitmann T."/>
            <person name="Klindworth A."/>
            <person name="Klockow C."/>
            <person name="Richter M."/>
            <person name="Achstetter T."/>
            <person name="Glockner F.O."/>
            <person name="Harder J."/>
        </authorList>
    </citation>
    <scope>NUCLEOTIDE SEQUENCE [LARGE SCALE GENOMIC DNA]</scope>
    <source>
        <strain evidence="1 2">SM1</strain>
    </source>
</reference>
<keyword evidence="1" id="KW-0808">Transferase</keyword>
<sequence length="104" mass="11363">MVDTPETFLKGVKKSAGLGIVFGVRAKLPFHIGTILMLPLRLERLRIGKFCQIAHGVRLITSSANRDMSGFSTYPFNNIEKIEANIDAIVGGSIEALQRASHPN</sequence>
<name>M5RHG0_9BACT</name>
<proteinExistence type="predicted"/>
<dbReference type="Proteomes" id="UP000011991">
    <property type="component" value="Unassembled WGS sequence"/>
</dbReference>
<comment type="caution">
    <text evidence="1">The sequence shown here is derived from an EMBL/GenBank/DDBJ whole genome shotgun (WGS) entry which is preliminary data.</text>
</comment>
<organism evidence="1 2">
    <name type="scientific">Rhodopirellula maiorica SM1</name>
    <dbReference type="NCBI Taxonomy" id="1265738"/>
    <lineage>
        <taxon>Bacteria</taxon>
        <taxon>Pseudomonadati</taxon>
        <taxon>Planctomycetota</taxon>
        <taxon>Planctomycetia</taxon>
        <taxon>Pirellulales</taxon>
        <taxon>Pirellulaceae</taxon>
        <taxon>Novipirellula</taxon>
    </lineage>
</organism>
<keyword evidence="2" id="KW-1185">Reference proteome</keyword>
<evidence type="ECO:0000313" key="1">
    <source>
        <dbReference type="EMBL" id="EMI18775.1"/>
    </source>
</evidence>